<dbReference type="GO" id="GO:0016787">
    <property type="term" value="F:hydrolase activity"/>
    <property type="evidence" value="ECO:0007669"/>
    <property type="project" value="UniProtKB-KW"/>
</dbReference>
<evidence type="ECO:0000256" key="1">
    <source>
        <dbReference type="ARBA" id="ARBA00005964"/>
    </source>
</evidence>
<dbReference type="InterPro" id="IPR029058">
    <property type="entry name" value="AB_hydrolase_fold"/>
</dbReference>
<dbReference type="InterPro" id="IPR019819">
    <property type="entry name" value="Carboxylesterase_B_CS"/>
</dbReference>
<sequence length="679" mass="74238">MLSIGVTLAALASLAVGESLKRLDTSLTILVNNDLQGQDSPEANQAVIVTEPRSYQDADRVCAKLGERVWRPESPRPRQTRGTKALPFSDYLQYEGAANASSAFWVVSDSGFAAMTVSGDYSRTKPGPHERHPGLCTNTAPYSTQNFQDTSEKWQISLDVNNQTLTGFRDQLSFRFLGIRFAPEPKRFTYSTLFKGSGESVSALSYGSQCAQGSNTGSEDCLFLNIWTPYLPNPNSKPKKKDLLPVAFWIHGGAFIGGTANDPTFDGGNLASRGDVVVVAINYRLLALGFLALKDGVTNGNFGLADQVTALDWVRAHIRNFGGDPDRITIFGQSAGAGSVRALIASPKAAGKFSGAILLSNLGGLNYGTTYSRYYTIDEQVTVAANPFLAAANCTDAPSQVDCLRVLPAHTLTQLGDVRYLVVDGTYLTSPELPLTGPRLPIRLMMGITRDDGAPFISFPTTTNQTEYLAARGFSLPPETLSLFPLPNTGNATLDLFNSSSRIATDGIFRCIDQATAFAGLSSRRFESVYYYEFDRTYQTGGWPALNVCEAPRTASHPHGDPSKPYLRCHSGELYYVFGTLARQGRPVRDEGDLPFEQFVLDTFAAFIRTGDPNPDKGYLKARGYTKTLEQVERAGEWRPSTKGKMVLRALDWPRSRSEGFRELEQCEALGLGLDYYLR</sequence>
<keyword evidence="3" id="KW-0732">Signal</keyword>
<protein>
    <recommendedName>
        <fullName evidence="3">Carboxylic ester hydrolase</fullName>
        <ecNumber evidence="3">3.1.1.-</ecNumber>
    </recommendedName>
</protein>
<dbReference type="EC" id="3.1.1.-" evidence="3"/>
<evidence type="ECO:0000256" key="3">
    <source>
        <dbReference type="RuleBase" id="RU361235"/>
    </source>
</evidence>
<keyword evidence="2 3" id="KW-0378">Hydrolase</keyword>
<comment type="caution">
    <text evidence="5">The sequence shown here is derived from an EMBL/GenBank/DDBJ whole genome shotgun (WGS) entry which is preliminary data.</text>
</comment>
<dbReference type="GeneID" id="89935235"/>
<dbReference type="Pfam" id="PF00135">
    <property type="entry name" value="COesterase"/>
    <property type="match status" value="2"/>
</dbReference>
<dbReference type="InterPro" id="IPR019826">
    <property type="entry name" value="Carboxylesterase_B_AS"/>
</dbReference>
<dbReference type="EMBL" id="MU853335">
    <property type="protein sequence ID" value="KAK4115124.1"/>
    <property type="molecule type" value="Genomic_DNA"/>
</dbReference>
<reference evidence="5" key="1">
    <citation type="journal article" date="2023" name="Mol. Phylogenet. Evol.">
        <title>Genome-scale phylogeny and comparative genomics of the fungal order Sordariales.</title>
        <authorList>
            <person name="Hensen N."/>
            <person name="Bonometti L."/>
            <person name="Westerberg I."/>
            <person name="Brannstrom I.O."/>
            <person name="Guillou S."/>
            <person name="Cros-Aarteil S."/>
            <person name="Calhoun S."/>
            <person name="Haridas S."/>
            <person name="Kuo A."/>
            <person name="Mondo S."/>
            <person name="Pangilinan J."/>
            <person name="Riley R."/>
            <person name="LaButti K."/>
            <person name="Andreopoulos B."/>
            <person name="Lipzen A."/>
            <person name="Chen C."/>
            <person name="Yan M."/>
            <person name="Daum C."/>
            <person name="Ng V."/>
            <person name="Clum A."/>
            <person name="Steindorff A."/>
            <person name="Ohm R.A."/>
            <person name="Martin F."/>
            <person name="Silar P."/>
            <person name="Natvig D.O."/>
            <person name="Lalanne C."/>
            <person name="Gautier V."/>
            <person name="Ament-Velasquez S.L."/>
            <person name="Kruys A."/>
            <person name="Hutchinson M.I."/>
            <person name="Powell A.J."/>
            <person name="Barry K."/>
            <person name="Miller A.N."/>
            <person name="Grigoriev I.V."/>
            <person name="Debuchy R."/>
            <person name="Gladieux P."/>
            <person name="Hiltunen Thoren M."/>
            <person name="Johannesson H."/>
        </authorList>
    </citation>
    <scope>NUCLEOTIDE SEQUENCE</scope>
    <source>
        <strain evidence="5">CBS 508.74</strain>
    </source>
</reference>
<dbReference type="Proteomes" id="UP001302812">
    <property type="component" value="Unassembled WGS sequence"/>
</dbReference>
<feature type="domain" description="Carboxylesterase type B" evidence="4">
    <location>
        <begin position="500"/>
        <end position="627"/>
    </location>
</feature>
<proteinExistence type="inferred from homology"/>
<dbReference type="AlphaFoldDB" id="A0AAN6TIJ3"/>
<dbReference type="PROSITE" id="PS00122">
    <property type="entry name" value="CARBOXYLESTERASE_B_1"/>
    <property type="match status" value="1"/>
</dbReference>
<feature type="chain" id="PRO_5042671593" description="Carboxylic ester hydrolase" evidence="3">
    <location>
        <begin position="18"/>
        <end position="679"/>
    </location>
</feature>
<dbReference type="Gene3D" id="3.40.50.1820">
    <property type="entry name" value="alpha/beta hydrolase"/>
    <property type="match status" value="1"/>
</dbReference>
<dbReference type="PANTHER" id="PTHR43142">
    <property type="entry name" value="CARBOXYLIC ESTER HYDROLASE"/>
    <property type="match status" value="1"/>
</dbReference>
<feature type="domain" description="Carboxylesterase type B" evidence="4">
    <location>
        <begin position="175"/>
        <end position="463"/>
    </location>
</feature>
<dbReference type="RefSeq" id="XP_064672694.1">
    <property type="nucleotide sequence ID" value="XM_064811110.1"/>
</dbReference>
<keyword evidence="6" id="KW-1185">Reference proteome</keyword>
<dbReference type="PROSITE" id="PS00941">
    <property type="entry name" value="CARBOXYLESTERASE_B_2"/>
    <property type="match status" value="1"/>
</dbReference>
<reference evidence="5" key="2">
    <citation type="submission" date="2023-05" db="EMBL/GenBank/DDBJ databases">
        <authorList>
            <consortium name="Lawrence Berkeley National Laboratory"/>
            <person name="Steindorff A."/>
            <person name="Hensen N."/>
            <person name="Bonometti L."/>
            <person name="Westerberg I."/>
            <person name="Brannstrom I.O."/>
            <person name="Guillou S."/>
            <person name="Cros-Aarteil S."/>
            <person name="Calhoun S."/>
            <person name="Haridas S."/>
            <person name="Kuo A."/>
            <person name="Mondo S."/>
            <person name="Pangilinan J."/>
            <person name="Riley R."/>
            <person name="Labutti K."/>
            <person name="Andreopoulos B."/>
            <person name="Lipzen A."/>
            <person name="Chen C."/>
            <person name="Yanf M."/>
            <person name="Daum C."/>
            <person name="Ng V."/>
            <person name="Clum A."/>
            <person name="Ohm R."/>
            <person name="Martin F."/>
            <person name="Silar P."/>
            <person name="Natvig D."/>
            <person name="Lalanne C."/>
            <person name="Gautier V."/>
            <person name="Ament-Velasquez S.L."/>
            <person name="Kruys A."/>
            <person name="Hutchinson M.I."/>
            <person name="Powell A.J."/>
            <person name="Barry K."/>
            <person name="Miller A.N."/>
            <person name="Grigoriev I.V."/>
            <person name="Debuchy R."/>
            <person name="Gladieux P."/>
            <person name="Thoren M.H."/>
            <person name="Johannesson H."/>
        </authorList>
    </citation>
    <scope>NUCLEOTIDE SEQUENCE</scope>
    <source>
        <strain evidence="5">CBS 508.74</strain>
    </source>
</reference>
<dbReference type="SUPFAM" id="SSF53474">
    <property type="entry name" value="alpha/beta-Hydrolases"/>
    <property type="match status" value="1"/>
</dbReference>
<organism evidence="5 6">
    <name type="scientific">Canariomyces notabilis</name>
    <dbReference type="NCBI Taxonomy" id="2074819"/>
    <lineage>
        <taxon>Eukaryota</taxon>
        <taxon>Fungi</taxon>
        <taxon>Dikarya</taxon>
        <taxon>Ascomycota</taxon>
        <taxon>Pezizomycotina</taxon>
        <taxon>Sordariomycetes</taxon>
        <taxon>Sordariomycetidae</taxon>
        <taxon>Sordariales</taxon>
        <taxon>Chaetomiaceae</taxon>
        <taxon>Canariomyces</taxon>
    </lineage>
</organism>
<dbReference type="PANTHER" id="PTHR43142:SF3">
    <property type="entry name" value="PUTATIVE (AFU_ORTHOLOGUE AFUA_3G09070)-RELATED"/>
    <property type="match status" value="1"/>
</dbReference>
<evidence type="ECO:0000256" key="2">
    <source>
        <dbReference type="ARBA" id="ARBA00022801"/>
    </source>
</evidence>
<evidence type="ECO:0000313" key="5">
    <source>
        <dbReference type="EMBL" id="KAK4115124.1"/>
    </source>
</evidence>
<evidence type="ECO:0000313" key="6">
    <source>
        <dbReference type="Proteomes" id="UP001302812"/>
    </source>
</evidence>
<gene>
    <name evidence="5" type="ORF">N656DRAFT_703661</name>
</gene>
<feature type="signal peptide" evidence="3">
    <location>
        <begin position="1"/>
        <end position="17"/>
    </location>
</feature>
<name>A0AAN6TIJ3_9PEZI</name>
<comment type="similarity">
    <text evidence="1 3">Belongs to the type-B carboxylesterase/lipase family.</text>
</comment>
<accession>A0AAN6TIJ3</accession>
<evidence type="ECO:0000259" key="4">
    <source>
        <dbReference type="Pfam" id="PF00135"/>
    </source>
</evidence>
<dbReference type="InterPro" id="IPR002018">
    <property type="entry name" value="CarbesteraseB"/>
</dbReference>